<feature type="transmembrane region" description="Helical" evidence="6">
    <location>
        <begin position="371"/>
        <end position="390"/>
    </location>
</feature>
<dbReference type="OrthoDB" id="9811798at2"/>
<dbReference type="GO" id="GO:0003954">
    <property type="term" value="F:NADH dehydrogenase activity"/>
    <property type="evidence" value="ECO:0007669"/>
    <property type="project" value="TreeGrafter"/>
</dbReference>
<feature type="transmembrane region" description="Helical" evidence="6">
    <location>
        <begin position="302"/>
        <end position="323"/>
    </location>
</feature>
<feature type="domain" description="NADH-Ubiquinone oxidoreductase (complex I) chain 5 N-terminal" evidence="8">
    <location>
        <begin position="65"/>
        <end position="115"/>
    </location>
</feature>
<feature type="transmembrane region" description="Helical" evidence="6">
    <location>
        <begin position="461"/>
        <end position="482"/>
    </location>
</feature>
<feature type="domain" description="NADH:quinone oxidoreductase/Mrp antiporter transmembrane" evidence="7">
    <location>
        <begin position="132"/>
        <end position="416"/>
    </location>
</feature>
<sequence length="631" mass="67301">MIASSWLLVALPALGALVLLVGGKRLNAIGHLIGCATVALSFVYGLVLFLAETFASASDVKLFSWIPVAELQVDFGLRIDSLSMTFVLLITGVGMLIHFYSIGYMADDDGRRRFFGYLNLFVASMLVLVLGNSFVTLYLGWEGVGLASYLLIGWYQGRPSAATAAKKAFLMNRVGDVGLALAIFLMFKYIGSTGYAEVFAGIGDLPPGVVTAIAILLLLGACGKSGQFPLQAWLPDAMEGPTPVSALIHAATMVTAGVYLVARANEIFNATESGRLVVTLVGVVTLLIGCIIGCAYDDIKKVLAYSTVSQIGYMMLAVGLGPFGYALGIMHLLTHGFFKAGLFLGAGSVMHGMNDEVDMRKFGGLWRKMPITFVTFGLGYLALIGFPFLSGYFSKDAIIEAAFGQEGWKGWVFGGAAALGAALTAFYMTRLMLMTFFGKARWKDLKSSDGREFHPHESPPVMTVPMIILAVGSVAAGALFAIGDSLVEWLTPSLGALREAEHTVVPHAAVPFIVVGLSALGVLVAWLIFRRDIPVERPERVSFITRAARKDLYGNALNETLVAKPGVWLARFAVYLDNRGVDGAVNGIAAALGGGSGRLRRMQTGFVRSYALSMLGGGFVVIAALLLVRFS</sequence>
<dbReference type="EMBL" id="SFCC01000004">
    <property type="protein sequence ID" value="RZQ64258.1"/>
    <property type="molecule type" value="Genomic_DNA"/>
</dbReference>
<feature type="transmembrane region" description="Helical" evidence="6">
    <location>
        <begin position="410"/>
        <end position="433"/>
    </location>
</feature>
<evidence type="ECO:0000256" key="2">
    <source>
        <dbReference type="ARBA" id="ARBA00022692"/>
    </source>
</evidence>
<evidence type="ECO:0000259" key="8">
    <source>
        <dbReference type="Pfam" id="PF00662"/>
    </source>
</evidence>
<feature type="transmembrane region" description="Helical" evidence="6">
    <location>
        <begin position="508"/>
        <end position="529"/>
    </location>
</feature>
<evidence type="ECO:0000313" key="10">
    <source>
        <dbReference type="Proteomes" id="UP000292003"/>
    </source>
</evidence>
<feature type="transmembrane region" description="Helical" evidence="6">
    <location>
        <begin position="114"/>
        <end position="131"/>
    </location>
</feature>
<evidence type="ECO:0000256" key="3">
    <source>
        <dbReference type="ARBA" id="ARBA00022989"/>
    </source>
</evidence>
<feature type="transmembrane region" description="Helical" evidence="6">
    <location>
        <begin position="29"/>
        <end position="51"/>
    </location>
</feature>
<evidence type="ECO:0000259" key="7">
    <source>
        <dbReference type="Pfam" id="PF00361"/>
    </source>
</evidence>
<dbReference type="InterPro" id="IPR001516">
    <property type="entry name" value="Proton_antipo_N"/>
</dbReference>
<feature type="transmembrane region" description="Helical" evidence="6">
    <location>
        <begin position="274"/>
        <end position="295"/>
    </location>
</feature>
<dbReference type="AlphaFoldDB" id="A0A4Q7JB13"/>
<keyword evidence="4 6" id="KW-0472">Membrane</keyword>
<comment type="subcellular location">
    <subcellularLocation>
        <location evidence="1">Endomembrane system</location>
        <topology evidence="1">Multi-pass membrane protein</topology>
    </subcellularLocation>
    <subcellularLocation>
        <location evidence="5">Membrane</location>
        <topology evidence="5">Multi-pass membrane protein</topology>
    </subcellularLocation>
</comment>
<dbReference type="NCBIfam" id="TIGR01974">
    <property type="entry name" value="NDH_I_L"/>
    <property type="match status" value="1"/>
</dbReference>
<keyword evidence="10" id="KW-1185">Reference proteome</keyword>
<dbReference type="GO" id="GO:0042773">
    <property type="term" value="P:ATP synthesis coupled electron transport"/>
    <property type="evidence" value="ECO:0007669"/>
    <property type="project" value="InterPro"/>
</dbReference>
<dbReference type="InterPro" id="IPR003945">
    <property type="entry name" value="NU5C-like"/>
</dbReference>
<comment type="caution">
    <text evidence="9">The sequence shown here is derived from an EMBL/GenBank/DDBJ whole genome shotgun (WGS) entry which is preliminary data.</text>
</comment>
<evidence type="ECO:0000256" key="1">
    <source>
        <dbReference type="ARBA" id="ARBA00004127"/>
    </source>
</evidence>
<evidence type="ECO:0000256" key="6">
    <source>
        <dbReference type="SAM" id="Phobius"/>
    </source>
</evidence>
<proteinExistence type="predicted"/>
<organism evidence="9 10">
    <name type="scientific">Amycolatopsis suaedae</name>
    <dbReference type="NCBI Taxonomy" id="2510978"/>
    <lineage>
        <taxon>Bacteria</taxon>
        <taxon>Bacillati</taxon>
        <taxon>Actinomycetota</taxon>
        <taxon>Actinomycetes</taxon>
        <taxon>Pseudonocardiales</taxon>
        <taxon>Pseudonocardiaceae</taxon>
        <taxon>Amycolatopsis</taxon>
    </lineage>
</organism>
<dbReference type="Proteomes" id="UP000292003">
    <property type="component" value="Unassembled WGS sequence"/>
</dbReference>
<feature type="transmembrane region" description="Helical" evidence="6">
    <location>
        <begin position="6"/>
        <end position="22"/>
    </location>
</feature>
<feature type="transmembrane region" description="Helical" evidence="6">
    <location>
        <begin position="205"/>
        <end position="223"/>
    </location>
</feature>
<dbReference type="RefSeq" id="WP_130474971.1">
    <property type="nucleotide sequence ID" value="NZ_SFCC01000004.1"/>
</dbReference>
<evidence type="ECO:0000256" key="5">
    <source>
        <dbReference type="RuleBase" id="RU000320"/>
    </source>
</evidence>
<name>A0A4Q7JB13_9PSEU</name>
<dbReference type="PRINTS" id="PR01434">
    <property type="entry name" value="NADHDHGNASE5"/>
</dbReference>
<dbReference type="GO" id="GO:0012505">
    <property type="term" value="C:endomembrane system"/>
    <property type="evidence" value="ECO:0007669"/>
    <property type="project" value="UniProtKB-SubCell"/>
</dbReference>
<keyword evidence="2 5" id="KW-0812">Transmembrane</keyword>
<gene>
    <name evidence="9" type="ORF">EWH70_09765</name>
</gene>
<dbReference type="PANTHER" id="PTHR42829">
    <property type="entry name" value="NADH-UBIQUINONE OXIDOREDUCTASE CHAIN 5"/>
    <property type="match status" value="1"/>
</dbReference>
<dbReference type="GO" id="GO:0015990">
    <property type="term" value="P:electron transport coupled proton transport"/>
    <property type="evidence" value="ECO:0007669"/>
    <property type="project" value="TreeGrafter"/>
</dbReference>
<keyword evidence="3 6" id="KW-1133">Transmembrane helix</keyword>
<dbReference type="GO" id="GO:0016020">
    <property type="term" value="C:membrane"/>
    <property type="evidence" value="ECO:0007669"/>
    <property type="project" value="UniProtKB-SubCell"/>
</dbReference>
<dbReference type="InterPro" id="IPR018393">
    <property type="entry name" value="NADHpl_OxRdtase_5_subgr"/>
</dbReference>
<dbReference type="NCBIfam" id="NF005141">
    <property type="entry name" value="PRK06590.1"/>
    <property type="match status" value="1"/>
</dbReference>
<feature type="transmembrane region" description="Helical" evidence="6">
    <location>
        <begin position="169"/>
        <end position="190"/>
    </location>
</feature>
<dbReference type="Pfam" id="PF00361">
    <property type="entry name" value="Proton_antipo_M"/>
    <property type="match status" value="1"/>
</dbReference>
<evidence type="ECO:0000256" key="4">
    <source>
        <dbReference type="ARBA" id="ARBA00023136"/>
    </source>
</evidence>
<dbReference type="PANTHER" id="PTHR42829:SF2">
    <property type="entry name" value="NADH-UBIQUINONE OXIDOREDUCTASE CHAIN 5"/>
    <property type="match status" value="1"/>
</dbReference>
<reference evidence="9 10" key="1">
    <citation type="submission" date="2019-02" db="EMBL/GenBank/DDBJ databases">
        <title>Draft genome sequence of Amycolatopsis sp. 8-3EHSu isolated from roots of Suaeda maritima.</title>
        <authorList>
            <person name="Duangmal K."/>
            <person name="Chantavorakit T."/>
        </authorList>
    </citation>
    <scope>NUCLEOTIDE SEQUENCE [LARGE SCALE GENOMIC DNA]</scope>
    <source>
        <strain evidence="9 10">8-3EHSu</strain>
    </source>
</reference>
<accession>A0A4Q7JB13</accession>
<dbReference type="GO" id="GO:0008137">
    <property type="term" value="F:NADH dehydrogenase (ubiquinone) activity"/>
    <property type="evidence" value="ECO:0007669"/>
    <property type="project" value="InterPro"/>
</dbReference>
<feature type="transmembrane region" description="Helical" evidence="6">
    <location>
        <begin position="82"/>
        <end position="102"/>
    </location>
</feature>
<dbReference type="Pfam" id="PF00662">
    <property type="entry name" value="Proton_antipo_N"/>
    <property type="match status" value="1"/>
</dbReference>
<dbReference type="Gene3D" id="1.20.5.2700">
    <property type="match status" value="1"/>
</dbReference>
<dbReference type="PRINTS" id="PR01435">
    <property type="entry name" value="NPOXDRDTASE5"/>
</dbReference>
<protein>
    <submittedName>
        <fullName evidence="9">NADH-quinone oxidoreductase subunit L</fullName>
    </submittedName>
</protein>
<dbReference type="InterPro" id="IPR001750">
    <property type="entry name" value="ND/Mrp_TM"/>
</dbReference>
<evidence type="ECO:0000313" key="9">
    <source>
        <dbReference type="EMBL" id="RZQ64258.1"/>
    </source>
</evidence>
<feature type="transmembrane region" description="Helical" evidence="6">
    <location>
        <begin position="610"/>
        <end position="630"/>
    </location>
</feature>
<feature type="transmembrane region" description="Helical" evidence="6">
    <location>
        <begin position="244"/>
        <end position="262"/>
    </location>
</feature>